<sequence length="725" mass="75057">MKFRLAIIAAAITVAFPPLAHGQDTDLLGAPLTSLEKSYNRVQKQVKADLAHARGYTGFGAVVAVLDTGVMGTHLELKTQLASTQMFDSSIGRYVTPTDLNGHGTHVAGIVAGSTGTGYSYGIAPDAKILPIKVFSSSTWLASSTALASGLRLAAGNSSVSVINMSLGGSTKLGLTFEDALRATIAADKLVVVAAGNSGGAAPQWPARYAKETWAKGQIIAVGAVDANNRIASFSNRAGDTANWFMVAPGTSVLSSYKTGGYVYMSGTSMAAPVVAGAAAVIEGAWPQLKAGQVASILFQTATDLGAAGVDTIYGWGLLNVDRAMQPIGTLSVPLSGTTTVSGTTASVSTSVASWSGLRAAGNNGQFRGITVDDFNRDFKTDFSAGIRAPARERIADTLASAGRSLQVTEQLLSDGSRFLTAVEDQRPAGLFATAGTHRTLLASSAVFKLAGDRELALATGGLAGSYFGLADSDPSLANPYFGLTQSAAQMAFGFSRGGLKIKAGVLNGALNAAMARQHAYADVSGGRAAIGELNYALGRDAMVGLQLAEVAEGDSYLGAVTGQAMALDQARTRTVTAHATYRLTEDAVLAAQYSVGRTADSRGTGLLASTQGVHSDTFLIGLVGHKAFTRDDRLAVTLSSPLRIASGTMQLRMPVAITEAGDPVFESRRVSLAATSREMKLGVDYAMPLSRASSLSYIVALRHNANHVEGEREAQTGLVFRSTF</sequence>
<dbReference type="Pfam" id="PF00082">
    <property type="entry name" value="Peptidase_S8"/>
    <property type="match status" value="1"/>
</dbReference>
<evidence type="ECO:0000256" key="4">
    <source>
        <dbReference type="ARBA" id="ARBA00022801"/>
    </source>
</evidence>
<dbReference type="InterPro" id="IPR050131">
    <property type="entry name" value="Peptidase_S8_subtilisin-like"/>
</dbReference>
<dbReference type="SUPFAM" id="SSF52743">
    <property type="entry name" value="Subtilisin-like"/>
    <property type="match status" value="1"/>
</dbReference>
<dbReference type="Proteomes" id="UP000648984">
    <property type="component" value="Unassembled WGS sequence"/>
</dbReference>
<dbReference type="PROSITE" id="PS00136">
    <property type="entry name" value="SUBTILASE_ASP"/>
    <property type="match status" value="1"/>
</dbReference>
<evidence type="ECO:0000259" key="9">
    <source>
        <dbReference type="Pfam" id="PF00082"/>
    </source>
</evidence>
<dbReference type="InterPro" id="IPR015500">
    <property type="entry name" value="Peptidase_S8_subtilisin-rel"/>
</dbReference>
<dbReference type="InterPro" id="IPR023828">
    <property type="entry name" value="Peptidase_S8_Ser-AS"/>
</dbReference>
<dbReference type="InterPro" id="IPR036852">
    <property type="entry name" value="Peptidase_S8/S53_dom_sf"/>
</dbReference>
<dbReference type="PROSITE" id="PS51892">
    <property type="entry name" value="SUBTILASE"/>
    <property type="match status" value="1"/>
</dbReference>
<keyword evidence="5 6" id="KW-0720">Serine protease</keyword>
<dbReference type="InterPro" id="IPR034061">
    <property type="entry name" value="Peptidases_S8_Autotransporter"/>
</dbReference>
<evidence type="ECO:0000256" key="6">
    <source>
        <dbReference type="PROSITE-ProRule" id="PRU01240"/>
    </source>
</evidence>
<protein>
    <submittedName>
        <fullName evidence="10">S8 family serine peptidase</fullName>
    </submittedName>
</protein>
<accession>A0ABX1QA19</accession>
<evidence type="ECO:0000256" key="1">
    <source>
        <dbReference type="ARBA" id="ARBA00011073"/>
    </source>
</evidence>
<dbReference type="CDD" id="cd04848">
    <property type="entry name" value="Peptidases_S8_Autotransporter_serine_protease_like"/>
    <property type="match status" value="1"/>
</dbReference>
<evidence type="ECO:0000256" key="8">
    <source>
        <dbReference type="SAM" id="SignalP"/>
    </source>
</evidence>
<feature type="domain" description="Peptidase S8/S53" evidence="9">
    <location>
        <begin position="60"/>
        <end position="317"/>
    </location>
</feature>
<dbReference type="PROSITE" id="PS00137">
    <property type="entry name" value="SUBTILASE_HIS"/>
    <property type="match status" value="1"/>
</dbReference>
<gene>
    <name evidence="10" type="ORF">GPA25_10745</name>
</gene>
<evidence type="ECO:0000313" key="10">
    <source>
        <dbReference type="EMBL" id="NMG75233.1"/>
    </source>
</evidence>
<comment type="similarity">
    <text evidence="1 6 7">Belongs to the peptidase S8 family.</text>
</comment>
<dbReference type="PROSITE" id="PS00138">
    <property type="entry name" value="SUBTILASE_SER"/>
    <property type="match status" value="1"/>
</dbReference>
<feature type="active site" description="Charge relay system" evidence="6">
    <location>
        <position position="269"/>
    </location>
</feature>
<evidence type="ECO:0000313" key="11">
    <source>
        <dbReference type="Proteomes" id="UP000648984"/>
    </source>
</evidence>
<feature type="active site" description="Charge relay system" evidence="6">
    <location>
        <position position="103"/>
    </location>
</feature>
<dbReference type="PRINTS" id="PR00723">
    <property type="entry name" value="SUBTILISIN"/>
</dbReference>
<dbReference type="InterPro" id="IPR022398">
    <property type="entry name" value="Peptidase_S8_His-AS"/>
</dbReference>
<evidence type="ECO:0000256" key="2">
    <source>
        <dbReference type="ARBA" id="ARBA00022670"/>
    </source>
</evidence>
<feature type="active site" description="Charge relay system" evidence="6">
    <location>
        <position position="67"/>
    </location>
</feature>
<evidence type="ECO:0000256" key="7">
    <source>
        <dbReference type="RuleBase" id="RU003355"/>
    </source>
</evidence>
<dbReference type="InterPro" id="IPR000209">
    <property type="entry name" value="Peptidase_S8/S53_dom"/>
</dbReference>
<dbReference type="PANTHER" id="PTHR43806">
    <property type="entry name" value="PEPTIDASE S8"/>
    <property type="match status" value="1"/>
</dbReference>
<keyword evidence="2 6" id="KW-0645">Protease</keyword>
<dbReference type="EMBL" id="WTVQ01000015">
    <property type="protein sequence ID" value="NMG75233.1"/>
    <property type="molecule type" value="Genomic_DNA"/>
</dbReference>
<comment type="caution">
    <text evidence="10">The sequence shown here is derived from an EMBL/GenBank/DDBJ whole genome shotgun (WGS) entry which is preliminary data.</text>
</comment>
<keyword evidence="11" id="KW-1185">Reference proteome</keyword>
<dbReference type="PANTHER" id="PTHR43806:SF11">
    <property type="entry name" value="CEREVISIN-RELATED"/>
    <property type="match status" value="1"/>
</dbReference>
<name>A0ABX1QA19_9RHOO</name>
<proteinExistence type="inferred from homology"/>
<dbReference type="RefSeq" id="WP_169260378.1">
    <property type="nucleotide sequence ID" value="NZ_WTVQ01000015.1"/>
</dbReference>
<evidence type="ECO:0000256" key="3">
    <source>
        <dbReference type="ARBA" id="ARBA00022729"/>
    </source>
</evidence>
<evidence type="ECO:0000256" key="5">
    <source>
        <dbReference type="ARBA" id="ARBA00022825"/>
    </source>
</evidence>
<organism evidence="10 11">
    <name type="scientific">Aromatoleum diolicum</name>
    <dbReference type="NCBI Taxonomy" id="75796"/>
    <lineage>
        <taxon>Bacteria</taxon>
        <taxon>Pseudomonadati</taxon>
        <taxon>Pseudomonadota</taxon>
        <taxon>Betaproteobacteria</taxon>
        <taxon>Rhodocyclales</taxon>
        <taxon>Rhodocyclaceae</taxon>
        <taxon>Aromatoleum</taxon>
    </lineage>
</organism>
<feature type="chain" id="PRO_5047190182" evidence="8">
    <location>
        <begin position="21"/>
        <end position="725"/>
    </location>
</feature>
<dbReference type="Gene3D" id="3.40.50.200">
    <property type="entry name" value="Peptidase S8/S53 domain"/>
    <property type="match status" value="1"/>
</dbReference>
<keyword evidence="3 8" id="KW-0732">Signal</keyword>
<feature type="signal peptide" evidence="8">
    <location>
        <begin position="1"/>
        <end position="20"/>
    </location>
</feature>
<reference evidence="10 11" key="1">
    <citation type="submission" date="2019-12" db="EMBL/GenBank/DDBJ databases">
        <title>Comparative genomics gives insights into the taxonomy of the Azoarcus-Aromatoleum group and reveals separate origins of nif in the plant-associated Azoarcus and non-plant-associated Aromatoleum sub-groups.</title>
        <authorList>
            <person name="Lafos M."/>
            <person name="Maluk M."/>
            <person name="Batista M."/>
            <person name="Junghare M."/>
            <person name="Carmona M."/>
            <person name="Faoro H."/>
            <person name="Cruz L.M."/>
            <person name="Battistoni F."/>
            <person name="De Souza E."/>
            <person name="Pedrosa F."/>
            <person name="Chen W.-M."/>
            <person name="Poole P.S."/>
            <person name="Dixon R.A."/>
            <person name="James E.K."/>
        </authorList>
    </citation>
    <scope>NUCLEOTIDE SEQUENCE [LARGE SCALE GENOMIC DNA]</scope>
    <source>
        <strain evidence="10 11">22Lin</strain>
    </source>
</reference>
<dbReference type="InterPro" id="IPR023827">
    <property type="entry name" value="Peptidase_S8_Asp-AS"/>
</dbReference>
<keyword evidence="4 6" id="KW-0378">Hydrolase</keyword>